<evidence type="ECO:0000256" key="1">
    <source>
        <dbReference type="SAM" id="MobiDB-lite"/>
    </source>
</evidence>
<dbReference type="Proteomes" id="UP000625079">
    <property type="component" value="Unassembled WGS sequence"/>
</dbReference>
<evidence type="ECO:0000313" key="3">
    <source>
        <dbReference type="Proteomes" id="UP000625079"/>
    </source>
</evidence>
<sequence length="96" mass="10500">MTSRTCLRGTFTDAEDPPESLGIDGRGHQQRHVANFTGPAALHHNAIEIEIRMLVLDPAIPPCLDLGIDLLVQVRHCARADPGAPQRLRDVFDPAN</sequence>
<organism evidence="2 3">
    <name type="scientific">Bradyrhizobium guangdongense</name>
    <dbReference type="NCBI Taxonomy" id="1325090"/>
    <lineage>
        <taxon>Bacteria</taxon>
        <taxon>Pseudomonadati</taxon>
        <taxon>Pseudomonadota</taxon>
        <taxon>Alphaproteobacteria</taxon>
        <taxon>Hyphomicrobiales</taxon>
        <taxon>Nitrobacteraceae</taxon>
        <taxon>Bradyrhizobium</taxon>
    </lineage>
</organism>
<proteinExistence type="predicted"/>
<feature type="region of interest" description="Disordered" evidence="1">
    <location>
        <begin position="1"/>
        <end position="26"/>
    </location>
</feature>
<reference evidence="2" key="2">
    <citation type="submission" date="2022-12" db="EMBL/GenBank/DDBJ databases">
        <authorList>
            <person name="Sun Q."/>
            <person name="Zhou Y."/>
        </authorList>
    </citation>
    <scope>NUCLEOTIDE SEQUENCE</scope>
    <source>
        <strain evidence="2">CGMCC 1.15034</strain>
    </source>
</reference>
<dbReference type="AlphaFoldDB" id="A0AA87WB43"/>
<protein>
    <submittedName>
        <fullName evidence="2">Uncharacterized protein</fullName>
    </submittedName>
</protein>
<name>A0AA87WB43_9BRAD</name>
<reference evidence="2" key="1">
    <citation type="journal article" date="2014" name="Int. J. Syst. Evol. Microbiol.">
        <title>Complete genome sequence of Corynebacterium casei LMG S-19264T (=DSM 44701T), isolated from a smear-ripened cheese.</title>
        <authorList>
            <consortium name="US DOE Joint Genome Institute (JGI-PGF)"/>
            <person name="Walter F."/>
            <person name="Albersmeier A."/>
            <person name="Kalinowski J."/>
            <person name="Ruckert C."/>
        </authorList>
    </citation>
    <scope>NUCLEOTIDE SEQUENCE</scope>
    <source>
        <strain evidence="2">CGMCC 1.15034</strain>
    </source>
</reference>
<evidence type="ECO:0000313" key="2">
    <source>
        <dbReference type="EMBL" id="GGI31287.1"/>
    </source>
</evidence>
<comment type="caution">
    <text evidence="2">The sequence shown here is derived from an EMBL/GenBank/DDBJ whole genome shotgun (WGS) entry which is preliminary data.</text>
</comment>
<gene>
    <name evidence="2" type="ORF">GCM10010987_63670</name>
</gene>
<accession>A0AA87WB43</accession>
<dbReference type="EMBL" id="BMHC01000020">
    <property type="protein sequence ID" value="GGI31287.1"/>
    <property type="molecule type" value="Genomic_DNA"/>
</dbReference>